<dbReference type="EMBL" id="KN840496">
    <property type="protein sequence ID" value="KIP07509.1"/>
    <property type="molecule type" value="Genomic_DNA"/>
</dbReference>
<reference evidence="1 2" key="1">
    <citation type="journal article" date="2014" name="PLoS Genet.">
        <title>Analysis of the Phlebiopsis gigantea genome, transcriptome and secretome provides insight into its pioneer colonization strategies of wood.</title>
        <authorList>
            <person name="Hori C."/>
            <person name="Ishida T."/>
            <person name="Igarashi K."/>
            <person name="Samejima M."/>
            <person name="Suzuki H."/>
            <person name="Master E."/>
            <person name="Ferreira P."/>
            <person name="Ruiz-Duenas F.J."/>
            <person name="Held B."/>
            <person name="Canessa P."/>
            <person name="Larrondo L.F."/>
            <person name="Schmoll M."/>
            <person name="Druzhinina I.S."/>
            <person name="Kubicek C.P."/>
            <person name="Gaskell J.A."/>
            <person name="Kersten P."/>
            <person name="St John F."/>
            <person name="Glasner J."/>
            <person name="Sabat G."/>
            <person name="Splinter BonDurant S."/>
            <person name="Syed K."/>
            <person name="Yadav J."/>
            <person name="Mgbeahuruike A.C."/>
            <person name="Kovalchuk A."/>
            <person name="Asiegbu F.O."/>
            <person name="Lackner G."/>
            <person name="Hoffmeister D."/>
            <person name="Rencoret J."/>
            <person name="Gutierrez A."/>
            <person name="Sun H."/>
            <person name="Lindquist E."/>
            <person name="Barry K."/>
            <person name="Riley R."/>
            <person name="Grigoriev I.V."/>
            <person name="Henrissat B."/>
            <person name="Kues U."/>
            <person name="Berka R.M."/>
            <person name="Martinez A.T."/>
            <person name="Covert S.F."/>
            <person name="Blanchette R.A."/>
            <person name="Cullen D."/>
        </authorList>
    </citation>
    <scope>NUCLEOTIDE SEQUENCE [LARGE SCALE GENOMIC DNA]</scope>
    <source>
        <strain evidence="1 2">11061_1 CR5-6</strain>
    </source>
</reference>
<sequence>MRHHPARRTLAQAQAFMGFGVGRLKCVASMWAPQAAGLIVAAVCAALEDGLSIREGQKLGGREGWAGWQTYT</sequence>
<accession>A0A0C3NQQ7</accession>
<keyword evidence="2" id="KW-1185">Reference proteome</keyword>
<dbReference type="STRING" id="745531.A0A0C3NQQ7"/>
<gene>
    <name evidence="1" type="ORF">PHLGIDRAFT_118087</name>
</gene>
<evidence type="ECO:0000313" key="1">
    <source>
        <dbReference type="EMBL" id="KIP07509.1"/>
    </source>
</evidence>
<proteinExistence type="predicted"/>
<organism evidence="1 2">
    <name type="scientific">Phlebiopsis gigantea (strain 11061_1 CR5-6)</name>
    <name type="common">White-rot fungus</name>
    <name type="synonym">Peniophora gigantea</name>
    <dbReference type="NCBI Taxonomy" id="745531"/>
    <lineage>
        <taxon>Eukaryota</taxon>
        <taxon>Fungi</taxon>
        <taxon>Dikarya</taxon>
        <taxon>Basidiomycota</taxon>
        <taxon>Agaricomycotina</taxon>
        <taxon>Agaricomycetes</taxon>
        <taxon>Polyporales</taxon>
        <taxon>Phanerochaetaceae</taxon>
        <taxon>Phlebiopsis</taxon>
    </lineage>
</organism>
<dbReference type="Proteomes" id="UP000053257">
    <property type="component" value="Unassembled WGS sequence"/>
</dbReference>
<evidence type="ECO:0000313" key="2">
    <source>
        <dbReference type="Proteomes" id="UP000053257"/>
    </source>
</evidence>
<dbReference type="AlphaFoldDB" id="A0A0C3NQQ7"/>
<protein>
    <submittedName>
        <fullName evidence="1">Uncharacterized protein</fullName>
    </submittedName>
</protein>
<dbReference type="HOGENOM" id="CLU_2723047_0_0_1"/>
<name>A0A0C3NQQ7_PHLG1</name>
<dbReference type="OrthoDB" id="10029320at2759"/>